<dbReference type="Proteomes" id="UP000285405">
    <property type="component" value="Unassembled WGS sequence"/>
</dbReference>
<dbReference type="OrthoDB" id="5414547at2759"/>
<proteinExistence type="predicted"/>
<dbReference type="Pfam" id="PF20945">
    <property type="entry name" value="RMP1"/>
    <property type="match status" value="1"/>
</dbReference>
<comment type="caution">
    <text evidence="2">The sequence shown here is derived from an EMBL/GenBank/DDBJ whole genome shotgun (WGS) entry which is preliminary data.</text>
</comment>
<dbReference type="CDD" id="cd22573">
    <property type="entry name" value="RMP1_RBD"/>
    <property type="match status" value="1"/>
</dbReference>
<sequence>MENIDEALIKLQSAYNILHLTHHRNKNQHRLSKWYKSFGQLRRQMSKLMLELENFKRAQSISSGNENKYVSHARRNFELRIDFIRARLIPKCYLAFSNLIADNQYAVLGLMLMGMLASVKNIMQMLIPEEEKNEKEEKESTSPNNLNQYVSASRQLTNQSNYDLGEILPRREFQVHDLEYCKNEEDVEGIANTEEFPEHKISDQIEKHQNTRKEFVSSNKPCKKKRKKDDFFDNIFNELL</sequence>
<dbReference type="AlphaFoldDB" id="A0A420J6G9"/>
<dbReference type="GO" id="GO:0000466">
    <property type="term" value="P:maturation of 5.8S rRNA from tricistronic rRNA transcript (SSU-rRNA, 5.8S rRNA, LSU-rRNA)"/>
    <property type="evidence" value="ECO:0007669"/>
    <property type="project" value="TreeGrafter"/>
</dbReference>
<dbReference type="GO" id="GO:0000294">
    <property type="term" value="P:nuclear-transcribed mRNA catabolic process, RNase MRP-dependent"/>
    <property type="evidence" value="ECO:0007669"/>
    <property type="project" value="TreeGrafter"/>
</dbReference>
<accession>A0A420J6G9</accession>
<dbReference type="PANTHER" id="PTHR37792">
    <property type="entry name" value="RIBONUCLEASE MRP PROTEIN SUBUNIT RMP1"/>
    <property type="match status" value="1"/>
</dbReference>
<name>A0A420J6G9_9PEZI</name>
<reference evidence="2 3" key="1">
    <citation type="journal article" date="2018" name="BMC Genomics">
        <title>Comparative genome analyses reveal sequence features reflecting distinct modes of host-adaptation between dicot and monocot powdery mildew.</title>
        <authorList>
            <person name="Wu Y."/>
            <person name="Ma X."/>
            <person name="Pan Z."/>
            <person name="Kale S.D."/>
            <person name="Song Y."/>
            <person name="King H."/>
            <person name="Zhang Q."/>
            <person name="Presley C."/>
            <person name="Deng X."/>
            <person name="Wei C.I."/>
            <person name="Xiao S."/>
        </authorList>
    </citation>
    <scope>NUCLEOTIDE SEQUENCE [LARGE SCALE GENOMIC DNA]</scope>
    <source>
        <strain evidence="2">UCSC1</strain>
    </source>
</reference>
<dbReference type="PANTHER" id="PTHR37792:SF1">
    <property type="entry name" value="RIBONUCLEASE MRP PROTEIN SUBUNIT RMP1"/>
    <property type="match status" value="1"/>
</dbReference>
<dbReference type="GO" id="GO:0000172">
    <property type="term" value="C:ribonuclease MRP complex"/>
    <property type="evidence" value="ECO:0007669"/>
    <property type="project" value="InterPro"/>
</dbReference>
<gene>
    <name evidence="2" type="ORF">GcC1_015003</name>
</gene>
<dbReference type="InterPro" id="IPR047205">
    <property type="entry name" value="RMP1"/>
</dbReference>
<evidence type="ECO:0000313" key="2">
    <source>
        <dbReference type="EMBL" id="RKF82382.1"/>
    </source>
</evidence>
<dbReference type="EMBL" id="MCBR01001563">
    <property type="protein sequence ID" value="RKF82382.1"/>
    <property type="molecule type" value="Genomic_DNA"/>
</dbReference>
<evidence type="ECO:0000313" key="3">
    <source>
        <dbReference type="Proteomes" id="UP000285405"/>
    </source>
</evidence>
<dbReference type="GO" id="GO:0042134">
    <property type="term" value="F:rRNA primary transcript binding"/>
    <property type="evidence" value="ECO:0007669"/>
    <property type="project" value="InterPro"/>
</dbReference>
<feature type="domain" description="RNase MRP protein 1 RNA binding" evidence="1">
    <location>
        <begin position="17"/>
        <end position="117"/>
    </location>
</feature>
<organism evidence="2 3">
    <name type="scientific">Golovinomyces cichoracearum</name>
    <dbReference type="NCBI Taxonomy" id="62708"/>
    <lineage>
        <taxon>Eukaryota</taxon>
        <taxon>Fungi</taxon>
        <taxon>Dikarya</taxon>
        <taxon>Ascomycota</taxon>
        <taxon>Pezizomycotina</taxon>
        <taxon>Leotiomycetes</taxon>
        <taxon>Erysiphales</taxon>
        <taxon>Erysiphaceae</taxon>
        <taxon>Golovinomyces</taxon>
    </lineage>
</organism>
<protein>
    <submittedName>
        <fullName evidence="2">Putative ribonuclease mrp protein subunit rmp1</fullName>
    </submittedName>
</protein>
<evidence type="ECO:0000259" key="1">
    <source>
        <dbReference type="Pfam" id="PF20945"/>
    </source>
</evidence>
<dbReference type="InterPro" id="IPR047204">
    <property type="entry name" value="RMP1_RBD"/>
</dbReference>